<name>A0AAN0S4H3_9ENTR</name>
<organism evidence="1 2">
    <name type="scientific">Cedecea neteri</name>
    <dbReference type="NCBI Taxonomy" id="158822"/>
    <lineage>
        <taxon>Bacteria</taxon>
        <taxon>Pseudomonadati</taxon>
        <taxon>Pseudomonadota</taxon>
        <taxon>Gammaproteobacteria</taxon>
        <taxon>Enterobacterales</taxon>
        <taxon>Enterobacteriaceae</taxon>
        <taxon>Cedecea</taxon>
    </lineage>
</organism>
<evidence type="ECO:0000313" key="2">
    <source>
        <dbReference type="Proteomes" id="UP000029516"/>
    </source>
</evidence>
<protein>
    <submittedName>
        <fullName evidence="1">Uncharacterized protein</fullName>
    </submittedName>
</protein>
<sequence>MTVTVTDYVITTLHWDNEFIVAPRAINTVDKNHEALSVYLFVNQDVLTINRSQNLYRFAYHSQRVVTCHKVRDISVRVWNQK</sequence>
<dbReference type="Proteomes" id="UP000029516">
    <property type="component" value="Chromosome"/>
</dbReference>
<dbReference type="KEGG" id="cem:LH23_10505"/>
<reference evidence="1 2" key="1">
    <citation type="submission" date="2014-09" db="EMBL/GenBank/DDBJ databases">
        <authorList>
            <person name="Chan K.-G."/>
        </authorList>
    </citation>
    <scope>NUCLEOTIDE SEQUENCE [LARGE SCALE GENOMIC DNA]</scope>
    <source>
        <strain evidence="1 2">M006</strain>
    </source>
</reference>
<dbReference type="EMBL" id="CP009458">
    <property type="protein sequence ID" value="AIR61079.1"/>
    <property type="molecule type" value="Genomic_DNA"/>
</dbReference>
<accession>A0AAN0S4H3</accession>
<gene>
    <name evidence="1" type="ORF">LH23_10505</name>
</gene>
<evidence type="ECO:0000313" key="1">
    <source>
        <dbReference type="EMBL" id="AIR61079.1"/>
    </source>
</evidence>
<proteinExistence type="predicted"/>
<dbReference type="AlphaFoldDB" id="A0AAN0S4H3"/>